<dbReference type="EMBL" id="KZ613937">
    <property type="protein sequence ID" value="PMD48095.1"/>
    <property type="molecule type" value="Genomic_DNA"/>
</dbReference>
<dbReference type="Proteomes" id="UP000235786">
    <property type="component" value="Unassembled WGS sequence"/>
</dbReference>
<keyword evidence="3" id="KW-1185">Reference proteome</keyword>
<dbReference type="PANTHER" id="PTHR21310:SF48">
    <property type="entry name" value="AMINOGLYCOSIDE PHOSPHOTRANSFERASE DOMAIN-CONTAINING PROTEIN"/>
    <property type="match status" value="1"/>
</dbReference>
<dbReference type="OrthoDB" id="4177236at2759"/>
<organism evidence="2 3">
    <name type="scientific">Hyaloscypha variabilis (strain UAMH 11265 / GT02V1 / F)</name>
    <name type="common">Meliniomyces variabilis</name>
    <dbReference type="NCBI Taxonomy" id="1149755"/>
    <lineage>
        <taxon>Eukaryota</taxon>
        <taxon>Fungi</taxon>
        <taxon>Dikarya</taxon>
        <taxon>Ascomycota</taxon>
        <taxon>Pezizomycotina</taxon>
        <taxon>Leotiomycetes</taxon>
        <taxon>Helotiales</taxon>
        <taxon>Hyaloscyphaceae</taxon>
        <taxon>Hyaloscypha</taxon>
        <taxon>Hyaloscypha variabilis</taxon>
    </lineage>
</organism>
<dbReference type="GO" id="GO:0016301">
    <property type="term" value="F:kinase activity"/>
    <property type="evidence" value="ECO:0007669"/>
    <property type="project" value="UniProtKB-KW"/>
</dbReference>
<keyword evidence="2" id="KW-0418">Kinase</keyword>
<name>A0A2J6SBG7_HYAVF</name>
<sequence>MWTPVRLPYLKHPSQLPAPLSREREFLELTMVLRDDASYHRVVAVGQYFIVKHGRGVHEREGQTLLFLEKHLGDAIHVPMLYAMYRMPSNGHLCLIMERLEGELLESLWPTLGEDDKSAICSVLKNAISAIRKVHHPGFYGSDGDTAICGPFNSESEFNAGFIGRLRAIWATNMRHSFKADFYERRLDTMLSGHEPVLSHSDLQRKNILVRRVQDQQNLDSTCFEVSVVDWEEAGWYPSYWEYSVLFIAFQWDDDWPKRLEQIVDPWPSEAAILRMLYQDLWL</sequence>
<evidence type="ECO:0000313" key="3">
    <source>
        <dbReference type="Proteomes" id="UP000235786"/>
    </source>
</evidence>
<feature type="domain" description="Aminoglycoside phosphotransferase" evidence="1">
    <location>
        <begin position="48"/>
        <end position="258"/>
    </location>
</feature>
<gene>
    <name evidence="2" type="ORF">L207DRAFT_594283</name>
</gene>
<dbReference type="InterPro" id="IPR011009">
    <property type="entry name" value="Kinase-like_dom_sf"/>
</dbReference>
<dbReference type="InterPro" id="IPR051678">
    <property type="entry name" value="AGP_Transferase"/>
</dbReference>
<dbReference type="Gene3D" id="3.90.1200.10">
    <property type="match status" value="1"/>
</dbReference>
<evidence type="ECO:0000259" key="1">
    <source>
        <dbReference type="Pfam" id="PF01636"/>
    </source>
</evidence>
<keyword evidence="2" id="KW-0808">Transferase</keyword>
<dbReference type="Pfam" id="PF01636">
    <property type="entry name" value="APH"/>
    <property type="match status" value="1"/>
</dbReference>
<dbReference type="AlphaFoldDB" id="A0A2J6SBG7"/>
<reference evidence="2 3" key="1">
    <citation type="submission" date="2016-04" db="EMBL/GenBank/DDBJ databases">
        <title>A degradative enzymes factory behind the ericoid mycorrhizal symbiosis.</title>
        <authorList>
            <consortium name="DOE Joint Genome Institute"/>
            <person name="Martino E."/>
            <person name="Morin E."/>
            <person name="Grelet G."/>
            <person name="Kuo A."/>
            <person name="Kohler A."/>
            <person name="Daghino S."/>
            <person name="Barry K."/>
            <person name="Choi C."/>
            <person name="Cichocki N."/>
            <person name="Clum A."/>
            <person name="Copeland A."/>
            <person name="Hainaut M."/>
            <person name="Haridas S."/>
            <person name="Labutti K."/>
            <person name="Lindquist E."/>
            <person name="Lipzen A."/>
            <person name="Khouja H.-R."/>
            <person name="Murat C."/>
            <person name="Ohm R."/>
            <person name="Olson A."/>
            <person name="Spatafora J."/>
            <person name="Veneault-Fourrey C."/>
            <person name="Henrissat B."/>
            <person name="Grigoriev I."/>
            <person name="Martin F."/>
            <person name="Perotto S."/>
        </authorList>
    </citation>
    <scope>NUCLEOTIDE SEQUENCE [LARGE SCALE GENOMIC DNA]</scope>
    <source>
        <strain evidence="2 3">F</strain>
    </source>
</reference>
<evidence type="ECO:0000313" key="2">
    <source>
        <dbReference type="EMBL" id="PMD48095.1"/>
    </source>
</evidence>
<dbReference type="PANTHER" id="PTHR21310">
    <property type="entry name" value="AMINOGLYCOSIDE PHOSPHOTRANSFERASE-RELATED-RELATED"/>
    <property type="match status" value="1"/>
</dbReference>
<dbReference type="SUPFAM" id="SSF56112">
    <property type="entry name" value="Protein kinase-like (PK-like)"/>
    <property type="match status" value="1"/>
</dbReference>
<dbReference type="STRING" id="1149755.A0A2J6SBG7"/>
<proteinExistence type="predicted"/>
<protein>
    <submittedName>
        <fullName evidence="2">Kinase-like protein</fullName>
    </submittedName>
</protein>
<dbReference type="InterPro" id="IPR002575">
    <property type="entry name" value="Aminoglycoside_PTrfase"/>
</dbReference>
<accession>A0A2J6SBG7</accession>